<gene>
    <name evidence="4" type="ORF">FHX46_002221</name>
</gene>
<accession>A0ABX0SRV4</accession>
<dbReference type="RefSeq" id="WP_167113048.1">
    <property type="nucleotide sequence ID" value="NZ_JAANOU010000001.1"/>
</dbReference>
<sequence>MKVVALSSSPRRDGNSWALAQAAGKGVREAGHELDFVHLTDYVDRPLGDCRQCRLSNGSCSVDDGYERLLLDHVLPADAIIYATPLHWYGMTGRLKDFFDRLFCYTSASSPHAEVANAGLMHKRAAVLISCEESYRGATLGLEAQFQELTRYLRQDLVGIVVGVGNSRGEVERDPARPLEAAADLGRRLFDIKVTDYRLDTERSNRVWSPAPPDETY</sequence>
<dbReference type="EMBL" id="JAANOU010000001">
    <property type="protein sequence ID" value="NIH79691.1"/>
    <property type="molecule type" value="Genomic_DNA"/>
</dbReference>
<proteinExistence type="predicted"/>
<dbReference type="SUPFAM" id="SSF52218">
    <property type="entry name" value="Flavoproteins"/>
    <property type="match status" value="1"/>
</dbReference>
<keyword evidence="2" id="KW-0288">FMN</keyword>
<evidence type="ECO:0000313" key="4">
    <source>
        <dbReference type="EMBL" id="NIH79691.1"/>
    </source>
</evidence>
<dbReference type="Pfam" id="PF03358">
    <property type="entry name" value="FMN_red"/>
    <property type="match status" value="1"/>
</dbReference>
<evidence type="ECO:0000256" key="1">
    <source>
        <dbReference type="ARBA" id="ARBA00022630"/>
    </source>
</evidence>
<dbReference type="InterPro" id="IPR005025">
    <property type="entry name" value="FMN_Rdtase-like_dom"/>
</dbReference>
<evidence type="ECO:0000313" key="5">
    <source>
        <dbReference type="Proteomes" id="UP000754495"/>
    </source>
</evidence>
<comment type="caution">
    <text evidence="4">The sequence shown here is derived from an EMBL/GenBank/DDBJ whole genome shotgun (WGS) entry which is preliminary data.</text>
</comment>
<dbReference type="InterPro" id="IPR051796">
    <property type="entry name" value="ISF_SsuE-like"/>
</dbReference>
<protein>
    <submittedName>
        <fullName evidence="4">Multimeric flavodoxin WrbA</fullName>
    </submittedName>
</protein>
<feature type="domain" description="NADPH-dependent FMN reductase-like" evidence="3">
    <location>
        <begin position="1"/>
        <end position="150"/>
    </location>
</feature>
<organism evidence="4 5">
    <name type="scientific">Amycolatopsis viridis</name>
    <dbReference type="NCBI Taxonomy" id="185678"/>
    <lineage>
        <taxon>Bacteria</taxon>
        <taxon>Bacillati</taxon>
        <taxon>Actinomycetota</taxon>
        <taxon>Actinomycetes</taxon>
        <taxon>Pseudonocardiales</taxon>
        <taxon>Pseudonocardiaceae</taxon>
        <taxon>Amycolatopsis</taxon>
    </lineage>
</organism>
<evidence type="ECO:0000256" key="2">
    <source>
        <dbReference type="ARBA" id="ARBA00022643"/>
    </source>
</evidence>
<dbReference type="PANTHER" id="PTHR43278:SF4">
    <property type="entry name" value="NAD(P)H-DEPENDENT FMN-CONTAINING OXIDOREDUCTASE YWQN-RELATED"/>
    <property type="match status" value="1"/>
</dbReference>
<keyword evidence="5" id="KW-1185">Reference proteome</keyword>
<keyword evidence="1" id="KW-0285">Flavoprotein</keyword>
<reference evidence="4 5" key="1">
    <citation type="submission" date="2020-03" db="EMBL/GenBank/DDBJ databases">
        <title>Sequencing the genomes of 1000 actinobacteria strains.</title>
        <authorList>
            <person name="Klenk H.-P."/>
        </authorList>
    </citation>
    <scope>NUCLEOTIDE SEQUENCE [LARGE SCALE GENOMIC DNA]</scope>
    <source>
        <strain evidence="4 5">DSM 45668</strain>
    </source>
</reference>
<dbReference type="Proteomes" id="UP000754495">
    <property type="component" value="Unassembled WGS sequence"/>
</dbReference>
<name>A0ABX0SRV4_9PSEU</name>
<dbReference type="Gene3D" id="3.40.50.360">
    <property type="match status" value="1"/>
</dbReference>
<dbReference type="PANTHER" id="PTHR43278">
    <property type="entry name" value="NAD(P)H-DEPENDENT FMN-CONTAINING OXIDOREDUCTASE YWQN-RELATED"/>
    <property type="match status" value="1"/>
</dbReference>
<evidence type="ECO:0000259" key="3">
    <source>
        <dbReference type="Pfam" id="PF03358"/>
    </source>
</evidence>
<dbReference type="InterPro" id="IPR029039">
    <property type="entry name" value="Flavoprotein-like_sf"/>
</dbReference>